<dbReference type="OrthoDB" id="348201at2759"/>
<feature type="domain" description="RPAP1 C-terminal" evidence="5">
    <location>
        <begin position="349"/>
        <end position="415"/>
    </location>
</feature>
<feature type="domain" description="RPAP1 N-terminal" evidence="6">
    <location>
        <begin position="209"/>
        <end position="252"/>
    </location>
</feature>
<dbReference type="SUPFAM" id="SSF48371">
    <property type="entry name" value="ARM repeat"/>
    <property type="match status" value="1"/>
</dbReference>
<reference evidence="9" key="1">
    <citation type="submission" date="2025-08" db="UniProtKB">
        <authorList>
            <consortium name="RefSeq"/>
        </authorList>
    </citation>
    <scope>IDENTIFICATION</scope>
    <source>
        <tissue evidence="9">Thorax and Abdomen</tissue>
    </source>
</reference>
<sequence length="1218" mass="137353">MEPVSLKRPKPGDGEEELFHMQEEFLKSKHEPAAKVINLRQQNRVPIIQTHENPVRKPSSVFAECRRNRYQGKERTTSQSNSDVLNTQVSEAAIHDNVVQTTVESASNTTTLLSNILLGNIIEKKFAKVFETESCDTLPLNTSATGFPKVFVSEKMLRVEVPNSTNSLFQQQVNKSIQPSNTVNPLDAELHTLSSTNNSVLVEGPWATEIHTANLQRLNNMTKEEIMKEKMILYSTLDPMTIEYIKNRKQKKLQDKEIVGSMQEEMEVVPCKSDTGASSGQQYETASKYHEQVFSEEDDTDIPKPSAEIIQQVEEKGWLHMDRIESEKLKWMEEMPATSNTTQPEEPYNARFDFNGMLLPFTDENLTVDKGLHHHGEEPERPGYSLQELLQLSRSSTQQQRCMALNTLGNIMEKSRKGWYDQALQPPPLPTLNERNIFLLLRFSLDDSSVAIVTATLQALRSFLFSEADEICLDRLMGLGDYKEPCLTVPPTDVKNISILQDHELAQLDTVAAALRSDIILRIRYILSEMRPPPPGVTAALEILARLARYSHEAAVSIASTPQLLGTITQHFIPLTTDRLVSEDAVNDVYGVPVLAAIRFCRILVCYGGRLVAENLYFYKVLNSLLSYITGHSGKHSINLCIESLRLWKMLLLRGVGLESVGGAQFTILSQLQNLLSNHDIGPASELACEHAAALITVAGFEPSLRSHLSTLLSKWSTQLATVPSPTWASTKLVAMTLMSAGDISLMKPLLISQGSNIFSTLCSSSNLLSGLVQITERDPSSLPNLGVLGHEGQLLPAVSHNSCIPFLATVLSVLSKSLCKAEIQTILNQPQFKKYINKLESIDWSLERSWYTRMELSLVTQIVRCGTLLGDELNSEMRESIWKLSIKLISALPADAPLYAREMVRTALSREKLQVALLVNDLDKLKFTQTVIEVNLDLPENLVRLYEYFIKCNGSWDQPALPKDWLYLPLVDLYSKCRNDYDYCGFKHVTYYCSADDGRLIAIIFSLELTLPELVEHLSPSVRYSRLLLAYLCDTLFLDQNVSPLLTKTISCLVKRYYKELNFNTEVPGLSSFTDMFTTLCEHFSATSYGNEGFGMTLLVPLAQRHDVHYRKLLWSEHAGALRSLRTPLEMLPMPLQEYLYPVEEDISLIECYLTALAKGIVRREWCPVMYTVALHHTAMNLKEDKSKISMKFKPRVEKLGNIELKKELLNYIPPEY</sequence>
<dbReference type="InterPro" id="IPR013929">
    <property type="entry name" value="RPAP1_C"/>
</dbReference>
<gene>
    <name evidence="9" type="primary">LOC107223396</name>
</gene>
<comment type="subcellular location">
    <subcellularLocation>
        <location evidence="1">Nucleus</location>
    </subcellularLocation>
</comment>
<dbReference type="InterPro" id="IPR016024">
    <property type="entry name" value="ARM-type_fold"/>
</dbReference>
<evidence type="ECO:0000259" key="7">
    <source>
        <dbReference type="Pfam" id="PF25766"/>
    </source>
</evidence>
<feature type="domain" description="RPAP1/MINIYO-like TPR repeats" evidence="7">
    <location>
        <begin position="1000"/>
        <end position="1187"/>
    </location>
</feature>
<dbReference type="GeneID" id="107223396"/>
<evidence type="ECO:0000256" key="3">
    <source>
        <dbReference type="ARBA" id="ARBA00023163"/>
    </source>
</evidence>
<dbReference type="PANTHER" id="PTHR21483">
    <property type="entry name" value="RNA POLYMERASE II-ASSOCIATED PROTEIN 1"/>
    <property type="match status" value="1"/>
</dbReference>
<evidence type="ECO:0000256" key="4">
    <source>
        <dbReference type="ARBA" id="ARBA00023242"/>
    </source>
</evidence>
<dbReference type="Pfam" id="PF08621">
    <property type="entry name" value="RPAP1_N"/>
    <property type="match status" value="1"/>
</dbReference>
<protein>
    <submittedName>
        <fullName evidence="9">RNA polymerase II-associated protein 1 isoform X1</fullName>
    </submittedName>
</protein>
<organism evidence="9">
    <name type="scientific">Neodiprion lecontei</name>
    <name type="common">Redheaded pine sawfly</name>
    <dbReference type="NCBI Taxonomy" id="441921"/>
    <lineage>
        <taxon>Eukaryota</taxon>
        <taxon>Metazoa</taxon>
        <taxon>Ecdysozoa</taxon>
        <taxon>Arthropoda</taxon>
        <taxon>Hexapoda</taxon>
        <taxon>Insecta</taxon>
        <taxon>Pterygota</taxon>
        <taxon>Neoptera</taxon>
        <taxon>Endopterygota</taxon>
        <taxon>Hymenoptera</taxon>
        <taxon>Tenthredinoidea</taxon>
        <taxon>Diprionidae</taxon>
        <taxon>Diprioninae</taxon>
        <taxon>Neodiprion</taxon>
    </lineage>
</organism>
<dbReference type="PANTHER" id="PTHR21483:SF18">
    <property type="entry name" value="RNA POLYMERASE II-ASSOCIATED PROTEIN 1"/>
    <property type="match status" value="1"/>
</dbReference>
<evidence type="ECO:0000313" key="9">
    <source>
        <dbReference type="RefSeq" id="XP_015518555.2"/>
    </source>
</evidence>
<name>A0A6J0BVS8_NEOLC</name>
<dbReference type="KEGG" id="nlo:107223396"/>
<proteinExistence type="inferred from homology"/>
<evidence type="ECO:0000313" key="8">
    <source>
        <dbReference type="Proteomes" id="UP000829291"/>
    </source>
</evidence>
<evidence type="ECO:0000259" key="6">
    <source>
        <dbReference type="Pfam" id="PF08621"/>
    </source>
</evidence>
<dbReference type="InterPro" id="IPR057989">
    <property type="entry name" value="TPR_RPAP1/MINIYO-like"/>
</dbReference>
<dbReference type="RefSeq" id="XP_015518555.2">
    <property type="nucleotide sequence ID" value="XM_015663069.2"/>
</dbReference>
<dbReference type="Pfam" id="PF08620">
    <property type="entry name" value="RPAP1_C"/>
    <property type="match status" value="1"/>
</dbReference>
<accession>A0A6J0BVS8</accession>
<keyword evidence="8" id="KW-1185">Reference proteome</keyword>
<dbReference type="InterPro" id="IPR039913">
    <property type="entry name" value="RPAP1/Rba50"/>
</dbReference>
<comment type="similarity">
    <text evidence="2">Belongs to the RPAP1 family.</text>
</comment>
<dbReference type="GO" id="GO:0006366">
    <property type="term" value="P:transcription by RNA polymerase II"/>
    <property type="evidence" value="ECO:0007669"/>
    <property type="project" value="InterPro"/>
</dbReference>
<keyword evidence="3" id="KW-0804">Transcription</keyword>
<evidence type="ECO:0000256" key="1">
    <source>
        <dbReference type="ARBA" id="ARBA00004123"/>
    </source>
</evidence>
<evidence type="ECO:0000256" key="2">
    <source>
        <dbReference type="ARBA" id="ARBA00009953"/>
    </source>
</evidence>
<dbReference type="FunCoup" id="A0A6J0BVS8">
    <property type="interactions" value="1499"/>
</dbReference>
<dbReference type="Pfam" id="PF25766">
    <property type="entry name" value="TPR_RPAP1"/>
    <property type="match status" value="1"/>
</dbReference>
<keyword evidence="4" id="KW-0539">Nucleus</keyword>
<dbReference type="Proteomes" id="UP000829291">
    <property type="component" value="Chromosome 4"/>
</dbReference>
<dbReference type="InParanoid" id="A0A6J0BVS8"/>
<evidence type="ECO:0000259" key="5">
    <source>
        <dbReference type="Pfam" id="PF08620"/>
    </source>
</evidence>
<dbReference type="InterPro" id="IPR013930">
    <property type="entry name" value="RPAP1_N"/>
</dbReference>